<organism evidence="1 2">
    <name type="scientific">Chryseobacterium wanjuense</name>
    <dbReference type="NCBI Taxonomy" id="356305"/>
    <lineage>
        <taxon>Bacteria</taxon>
        <taxon>Pseudomonadati</taxon>
        <taxon>Bacteroidota</taxon>
        <taxon>Flavobacteriia</taxon>
        <taxon>Flavobacteriales</taxon>
        <taxon>Weeksellaceae</taxon>
        <taxon>Chryseobacterium group</taxon>
        <taxon>Chryseobacterium</taxon>
    </lineage>
</organism>
<dbReference type="Proteomes" id="UP000199469">
    <property type="component" value="Unassembled WGS sequence"/>
</dbReference>
<protein>
    <submittedName>
        <fullName evidence="1">Uncharacterized protein</fullName>
    </submittedName>
</protein>
<dbReference type="OrthoDB" id="1551126at2"/>
<dbReference type="AlphaFoldDB" id="A0A1I0MY49"/>
<reference evidence="2" key="1">
    <citation type="submission" date="2016-10" db="EMBL/GenBank/DDBJ databases">
        <authorList>
            <person name="Varghese N."/>
            <person name="Submissions S."/>
        </authorList>
    </citation>
    <scope>NUCLEOTIDE SEQUENCE [LARGE SCALE GENOMIC DNA]</scope>
    <source>
        <strain evidence="2">DSM 17724</strain>
    </source>
</reference>
<name>A0A1I0MY49_9FLAO</name>
<accession>A0A1I0MY49</accession>
<proteinExistence type="predicted"/>
<gene>
    <name evidence="1" type="ORF">SAMN05421841_0255</name>
</gene>
<dbReference type="EMBL" id="FOIU01000001">
    <property type="protein sequence ID" value="SEV93249.1"/>
    <property type="molecule type" value="Genomic_DNA"/>
</dbReference>
<keyword evidence="2" id="KW-1185">Reference proteome</keyword>
<sequence>MFNFFKKRKPAEKPANTNPVNINSISIPTFGWDIVEKNDGEIVWVNPEQSALISIYFFNIPPDLPTIKDIDALRSFHRSVADSGGGIIEVSTFNLKGFPSVKTIFKFPQPEKGMSYLASVTIPFENCSFVIKTQAVEVGTTGIRDAFVLNKFLESGEVTFDDNGLKNWFEDPYDPTFKEGTRMNKSEKEEYDAEFPEHPLTKVRNMINQAIEEVVFRDELKDLPIFNK</sequence>
<evidence type="ECO:0000313" key="2">
    <source>
        <dbReference type="Proteomes" id="UP000199469"/>
    </source>
</evidence>
<evidence type="ECO:0000313" key="1">
    <source>
        <dbReference type="EMBL" id="SEV93249.1"/>
    </source>
</evidence>
<dbReference type="RefSeq" id="WP_089790271.1">
    <property type="nucleotide sequence ID" value="NZ_FOIU01000001.1"/>
</dbReference>
<dbReference type="STRING" id="356305.SAMN05421841_0255"/>